<evidence type="ECO:0000313" key="2">
    <source>
        <dbReference type="Proteomes" id="UP000077266"/>
    </source>
</evidence>
<dbReference type="Gene3D" id="2.170.260.10">
    <property type="entry name" value="paz domain"/>
    <property type="match status" value="1"/>
</dbReference>
<protein>
    <submittedName>
        <fullName evidence="1">Uncharacterized protein</fullName>
    </submittedName>
</protein>
<keyword evidence="2" id="KW-1185">Reference proteome</keyword>
<dbReference type="SUPFAM" id="SSF101690">
    <property type="entry name" value="PAZ domain"/>
    <property type="match status" value="1"/>
</dbReference>
<dbReference type="InParanoid" id="A0A165ZL27"/>
<dbReference type="OrthoDB" id="10252740at2759"/>
<accession>A0A165ZL27</accession>
<proteinExistence type="predicted"/>
<evidence type="ECO:0000313" key="1">
    <source>
        <dbReference type="EMBL" id="KZV83659.1"/>
    </source>
</evidence>
<dbReference type="Proteomes" id="UP000077266">
    <property type="component" value="Unassembled WGS sequence"/>
</dbReference>
<dbReference type="InterPro" id="IPR036085">
    <property type="entry name" value="PAZ_dom_sf"/>
</dbReference>
<reference evidence="1 2" key="1">
    <citation type="journal article" date="2016" name="Mol. Biol. Evol.">
        <title>Comparative Genomics of Early-Diverging Mushroom-Forming Fungi Provides Insights into the Origins of Lignocellulose Decay Capabilities.</title>
        <authorList>
            <person name="Nagy L.G."/>
            <person name="Riley R."/>
            <person name="Tritt A."/>
            <person name="Adam C."/>
            <person name="Daum C."/>
            <person name="Floudas D."/>
            <person name="Sun H."/>
            <person name="Yadav J.S."/>
            <person name="Pangilinan J."/>
            <person name="Larsson K.H."/>
            <person name="Matsuura K."/>
            <person name="Barry K."/>
            <person name="Labutti K."/>
            <person name="Kuo R."/>
            <person name="Ohm R.A."/>
            <person name="Bhattacharya S.S."/>
            <person name="Shirouzu T."/>
            <person name="Yoshinaga Y."/>
            <person name="Martin F.M."/>
            <person name="Grigoriev I.V."/>
            <person name="Hibbett D.S."/>
        </authorList>
    </citation>
    <scope>NUCLEOTIDE SEQUENCE [LARGE SCALE GENOMIC DNA]</scope>
    <source>
        <strain evidence="1 2">HHB12029</strain>
    </source>
</reference>
<name>A0A165ZL27_EXIGL</name>
<gene>
    <name evidence="1" type="ORF">EXIGLDRAFT_701163</name>
</gene>
<organism evidence="1 2">
    <name type="scientific">Exidia glandulosa HHB12029</name>
    <dbReference type="NCBI Taxonomy" id="1314781"/>
    <lineage>
        <taxon>Eukaryota</taxon>
        <taxon>Fungi</taxon>
        <taxon>Dikarya</taxon>
        <taxon>Basidiomycota</taxon>
        <taxon>Agaricomycotina</taxon>
        <taxon>Agaricomycetes</taxon>
        <taxon>Auriculariales</taxon>
        <taxon>Exidiaceae</taxon>
        <taxon>Exidia</taxon>
    </lineage>
</organism>
<dbReference type="EMBL" id="KV426260">
    <property type="protein sequence ID" value="KZV83659.1"/>
    <property type="molecule type" value="Genomic_DNA"/>
</dbReference>
<sequence length="127" mass="14456">MSPGPDQRHKVGFTPGGIFPSKCLSPSRTVCDVFRSKFTFSWQAPFDLRFPELFRVQVGENQGKAIVYPIKVCEIKPGQLYGRTLSLGVTHEMQTMGACGREKNLRDIEDRFHLCLLNFAEKHHMRG</sequence>
<dbReference type="AlphaFoldDB" id="A0A165ZL27"/>